<proteinExistence type="predicted"/>
<keyword evidence="1" id="KW-0547">Nucleotide-binding</keyword>
<name>A0ACC1HDP4_9FUNG</name>
<dbReference type="EC" id="3.6.4.12" evidence="1"/>
<reference evidence="1" key="1">
    <citation type="submission" date="2022-06" db="EMBL/GenBank/DDBJ databases">
        <title>Phylogenomic reconstructions and comparative analyses of Kickxellomycotina fungi.</title>
        <authorList>
            <person name="Reynolds N.K."/>
            <person name="Stajich J.E."/>
            <person name="Barry K."/>
            <person name="Grigoriev I.V."/>
            <person name="Crous P."/>
            <person name="Smith M.E."/>
        </authorList>
    </citation>
    <scope>NUCLEOTIDE SEQUENCE</scope>
    <source>
        <strain evidence="1">RSA 2271</strain>
    </source>
</reference>
<dbReference type="Proteomes" id="UP001145114">
    <property type="component" value="Unassembled WGS sequence"/>
</dbReference>
<organism evidence="1 2">
    <name type="scientific">Spiromyces aspiralis</name>
    <dbReference type="NCBI Taxonomy" id="68401"/>
    <lineage>
        <taxon>Eukaryota</taxon>
        <taxon>Fungi</taxon>
        <taxon>Fungi incertae sedis</taxon>
        <taxon>Zoopagomycota</taxon>
        <taxon>Kickxellomycotina</taxon>
        <taxon>Kickxellomycetes</taxon>
        <taxon>Kickxellales</taxon>
        <taxon>Kickxellaceae</taxon>
        <taxon>Spiromyces</taxon>
    </lineage>
</organism>
<evidence type="ECO:0000313" key="1">
    <source>
        <dbReference type="EMBL" id="KAJ1674720.1"/>
    </source>
</evidence>
<protein>
    <submittedName>
        <fullName evidence="1">MCM DNA helicase complex subunit mcm6</fullName>
        <ecNumber evidence="1">3.6.4.12</ecNumber>
    </submittedName>
</protein>
<sequence>MSSRRTINNGVQSPNPSSLGPLPSDFGDLRSPGSGINNIFSPGPGGLHGPTSSLPFPLQSEAGAQQHLGSSATQSSATQGHGISGQPGRARSTLTTSEQVQIERERRLRMGDAMRKLQERPKVCDEAAEKVREAFELFLENYVDENSQNAREIYGGGANAMDNDEDDYAGRIYIKQLASMRLEDCSTVFVDYQHVVAFDETLATYLMENYLRLEPYLSRAAGHIYAKVQRLLRNGGQNSTDRLSAEDSDEGSLSVAFYGLPGVLRVRELRTDKVGQLTSISGTVTRTSEVRPELISGTFRCGECPTEIHGVVQQFKYTEPSLCLNPQCQNRTQWTLLADQSQFADWQRIRIQEHASEIPAGSMPRTLD</sequence>
<keyword evidence="2" id="KW-1185">Reference proteome</keyword>
<keyword evidence="1" id="KW-0067">ATP-binding</keyword>
<accession>A0ACC1HDP4</accession>
<feature type="non-terminal residue" evidence="1">
    <location>
        <position position="368"/>
    </location>
</feature>
<gene>
    <name evidence="1" type="primary">MCM6_1</name>
    <name evidence="1" type="ORF">EV182_002702</name>
</gene>
<comment type="caution">
    <text evidence="1">The sequence shown here is derived from an EMBL/GenBank/DDBJ whole genome shotgun (WGS) entry which is preliminary data.</text>
</comment>
<evidence type="ECO:0000313" key="2">
    <source>
        <dbReference type="Proteomes" id="UP001145114"/>
    </source>
</evidence>
<dbReference type="EMBL" id="JAMZIH010005734">
    <property type="protein sequence ID" value="KAJ1674720.1"/>
    <property type="molecule type" value="Genomic_DNA"/>
</dbReference>
<keyword evidence="1" id="KW-0378">Hydrolase</keyword>
<keyword evidence="1" id="KW-0347">Helicase</keyword>